<dbReference type="PANTHER" id="PTHR21198">
    <property type="entry name" value="GLUTAMATE RACEMASE"/>
    <property type="match status" value="1"/>
</dbReference>
<dbReference type="KEGG" id="sbf:JCM31447_17880"/>
<keyword evidence="1" id="KW-0413">Isomerase</keyword>
<name>A0A4P2VV02_FLUSA</name>
<dbReference type="Gene3D" id="3.40.50.1860">
    <property type="match status" value="2"/>
</dbReference>
<keyword evidence="3" id="KW-1185">Reference proteome</keyword>
<reference evidence="2 3" key="1">
    <citation type="submission" date="2018-12" db="EMBL/GenBank/DDBJ databases">
        <title>Rubrispira sanarue gen. nov., sp., nov., a member of the order Silvanigrellales, isolated from a brackish lake in Hamamatsu Japan.</title>
        <authorList>
            <person name="Maejima Y."/>
            <person name="Iino T."/>
            <person name="Muraguchi Y."/>
            <person name="Fukuda K."/>
            <person name="Nojiri H."/>
            <person name="Ohkuma M."/>
            <person name="Moriuchi R."/>
            <person name="Dohra H."/>
            <person name="Kimbara K."/>
            <person name="Shintani M."/>
        </authorList>
    </citation>
    <scope>NUCLEOTIDE SEQUENCE [LARGE SCALE GENOMIC DNA]</scope>
    <source>
        <strain evidence="2 3">RF1110005</strain>
    </source>
</reference>
<dbReference type="RefSeq" id="WP_130608999.1">
    <property type="nucleotide sequence ID" value="NZ_AP019368.1"/>
</dbReference>
<protein>
    <submittedName>
        <fullName evidence="2">Uncharacterized protein</fullName>
    </submittedName>
</protein>
<dbReference type="EMBL" id="AP019368">
    <property type="protein sequence ID" value="BBH53345.1"/>
    <property type="molecule type" value="Genomic_DNA"/>
</dbReference>
<dbReference type="SUPFAM" id="SSF53681">
    <property type="entry name" value="Aspartate/glutamate racemase"/>
    <property type="match status" value="2"/>
</dbReference>
<evidence type="ECO:0000256" key="1">
    <source>
        <dbReference type="ARBA" id="ARBA00023235"/>
    </source>
</evidence>
<dbReference type="InterPro" id="IPR015942">
    <property type="entry name" value="Asp/Glu/hydantoin_racemase"/>
</dbReference>
<evidence type="ECO:0000313" key="3">
    <source>
        <dbReference type="Proteomes" id="UP000291236"/>
    </source>
</evidence>
<dbReference type="AlphaFoldDB" id="A0A4P2VV02"/>
<accession>A0A4P2VV02</accession>
<dbReference type="GO" id="GO:0047661">
    <property type="term" value="F:amino-acid racemase activity"/>
    <property type="evidence" value="ECO:0007669"/>
    <property type="project" value="InterPro"/>
</dbReference>
<dbReference type="PANTHER" id="PTHR21198:SF7">
    <property type="entry name" value="ASPARTATE-GLUTAMATE RACEMASE FAMILY"/>
    <property type="match status" value="1"/>
</dbReference>
<sequence length="242" mass="27394">MTTEIVLGILTGHGPRTTAPFLDRIVTFCQNLYGAKLDSDLPHMLIYSLPVPFFPNKAGGNEIIKEHLFRGIDRLKNAQIHILAVPSNYIHHYYDYIKEIINIPILNIVNVTVESLPKNNPKLALLAANSTIDNGSYQKELENNNIHFFHNDELQDNVSQLIISLKQTGLSSHSLKLWKKICNYCLDNNCDSIINTNSEISHCLKYEGSEYFTHITDSYDALASACVKKYLLLSQQNNLKFG</sequence>
<organism evidence="2 3">
    <name type="scientific">Fluviispira sanaruensis</name>
    <dbReference type="NCBI Taxonomy" id="2493639"/>
    <lineage>
        <taxon>Bacteria</taxon>
        <taxon>Pseudomonadati</taxon>
        <taxon>Bdellovibrionota</taxon>
        <taxon>Oligoflexia</taxon>
        <taxon>Silvanigrellales</taxon>
        <taxon>Silvanigrellaceae</taxon>
        <taxon>Fluviispira</taxon>
    </lineage>
</organism>
<gene>
    <name evidence="2" type="ORF">JCM31447_17880</name>
</gene>
<dbReference type="OrthoDB" id="9803739at2"/>
<proteinExistence type="predicted"/>
<evidence type="ECO:0000313" key="2">
    <source>
        <dbReference type="EMBL" id="BBH53345.1"/>
    </source>
</evidence>
<dbReference type="InterPro" id="IPR001920">
    <property type="entry name" value="Asp/Glu_race"/>
</dbReference>
<dbReference type="Proteomes" id="UP000291236">
    <property type="component" value="Chromosome"/>
</dbReference>
<dbReference type="Pfam" id="PF01177">
    <property type="entry name" value="Asp_Glu_race"/>
    <property type="match status" value="1"/>
</dbReference>